<comment type="caution">
    <text evidence="5">The sequence shown here is derived from an EMBL/GenBank/DDBJ whole genome shotgun (WGS) entry which is preliminary data.</text>
</comment>
<dbReference type="PANTHER" id="PTHR11069">
    <property type="entry name" value="GLUCOSYLCERAMIDASE"/>
    <property type="match status" value="1"/>
</dbReference>
<protein>
    <recommendedName>
        <fullName evidence="7">Glucuronoarabinoxylan endo-1,4-beta-xylanase</fullName>
    </recommendedName>
</protein>
<evidence type="ECO:0000313" key="5">
    <source>
        <dbReference type="EMBL" id="NME84842.1"/>
    </source>
</evidence>
<dbReference type="InterPro" id="IPR001139">
    <property type="entry name" value="Glyco_hydro_30"/>
</dbReference>
<evidence type="ECO:0000313" key="6">
    <source>
        <dbReference type="Proteomes" id="UP000520291"/>
    </source>
</evidence>
<feature type="signal peptide" evidence="4">
    <location>
        <begin position="1"/>
        <end position="19"/>
    </location>
</feature>
<evidence type="ECO:0000256" key="1">
    <source>
        <dbReference type="ARBA" id="ARBA00005382"/>
    </source>
</evidence>
<dbReference type="InterPro" id="IPR013780">
    <property type="entry name" value="Glyco_hydro_b"/>
</dbReference>
<dbReference type="InterPro" id="IPR017853">
    <property type="entry name" value="GH"/>
</dbReference>
<evidence type="ECO:0000256" key="2">
    <source>
        <dbReference type="ARBA" id="ARBA00022729"/>
    </source>
</evidence>
<evidence type="ECO:0000256" key="4">
    <source>
        <dbReference type="SAM" id="SignalP"/>
    </source>
</evidence>
<dbReference type="Proteomes" id="UP000520291">
    <property type="component" value="Unassembled WGS sequence"/>
</dbReference>
<accession>A0A7X9XGZ3</accession>
<dbReference type="AlphaFoldDB" id="A0A7X9XGZ3"/>
<dbReference type="SUPFAM" id="SSF51445">
    <property type="entry name" value="(Trans)glycosidases"/>
    <property type="match status" value="1"/>
</dbReference>
<dbReference type="GO" id="GO:0016020">
    <property type="term" value="C:membrane"/>
    <property type="evidence" value="ECO:0007669"/>
    <property type="project" value="GOC"/>
</dbReference>
<gene>
    <name evidence="5" type="ORF">HF841_02190</name>
</gene>
<dbReference type="GO" id="GO:0004348">
    <property type="term" value="F:glucosylceramidase activity"/>
    <property type="evidence" value="ECO:0007669"/>
    <property type="project" value="InterPro"/>
</dbReference>
<comment type="similarity">
    <text evidence="1">Belongs to the glycosyl hydrolase 30 family.</text>
</comment>
<evidence type="ECO:0000256" key="3">
    <source>
        <dbReference type="ARBA" id="ARBA00022801"/>
    </source>
</evidence>
<reference evidence="5 6" key="1">
    <citation type="submission" date="2020-04" db="EMBL/GenBank/DDBJ databases">
        <authorList>
            <person name="Hitch T.C.A."/>
            <person name="Wylensek D."/>
            <person name="Clavel T."/>
        </authorList>
    </citation>
    <scope>NUCLEOTIDE SEQUENCE [LARGE SCALE GENOMIC DNA]</scope>
    <source>
        <strain evidence="5 6">WCA3-601-WT-5E</strain>
    </source>
</reference>
<dbReference type="Gene3D" id="2.60.40.1180">
    <property type="entry name" value="Golgi alpha-mannosidase II"/>
    <property type="match status" value="1"/>
</dbReference>
<dbReference type="EMBL" id="JABAGL010000002">
    <property type="protein sequence ID" value="NME84842.1"/>
    <property type="molecule type" value="Genomic_DNA"/>
</dbReference>
<feature type="chain" id="PRO_5031332291" description="Glucuronoarabinoxylan endo-1,4-beta-xylanase" evidence="4">
    <location>
        <begin position="20"/>
        <end position="547"/>
    </location>
</feature>
<proteinExistence type="inferred from homology"/>
<name>A0A7X9XGZ3_9BACE</name>
<dbReference type="Gene3D" id="3.20.20.80">
    <property type="entry name" value="Glycosidases"/>
    <property type="match status" value="1"/>
</dbReference>
<keyword evidence="2 4" id="KW-0732">Signal</keyword>
<dbReference type="RefSeq" id="WP_129614901.1">
    <property type="nucleotide sequence ID" value="NZ_JABAGL010000002.1"/>
</dbReference>
<keyword evidence="3" id="KW-0378">Hydrolase</keyword>
<dbReference type="PANTHER" id="PTHR11069:SF38">
    <property type="entry name" value="GLUCURONOXYLANASE XYNC"/>
    <property type="match status" value="1"/>
</dbReference>
<dbReference type="GO" id="GO:0006665">
    <property type="term" value="P:sphingolipid metabolic process"/>
    <property type="evidence" value="ECO:0007669"/>
    <property type="project" value="InterPro"/>
</dbReference>
<organism evidence="5 6">
    <name type="scientific">Bacteroides eggerthii</name>
    <dbReference type="NCBI Taxonomy" id="28111"/>
    <lineage>
        <taxon>Bacteria</taxon>
        <taxon>Pseudomonadati</taxon>
        <taxon>Bacteroidota</taxon>
        <taxon>Bacteroidia</taxon>
        <taxon>Bacteroidales</taxon>
        <taxon>Bacteroidaceae</taxon>
        <taxon>Bacteroides</taxon>
    </lineage>
</organism>
<sequence>MRLFILKLFLFFTSIFLWSCSDDDNKITDSDGESAYALFLKNNIEVSSTGGVVIAIVEWSQTEWEISLGSGDIVANVTPMSGGSMELTEQSTRLKITCTGNDTHEPRSQTVYITNKITGEKSDLLIKQDVAFQTLTLQIDPSERYQQVVGFGGMYNPKIWCGGFLITMEQMSKMYGVNGLGYSILRLMIYPDETDWSADVEAAKMAQDNGAIIFACPWDCTDALSDKVMVDGEEVKHLRTENYEDYADHLIRYIRFMKQNGIDLYAISVQNEPDMDFTFWTPQEVVTFVEQYGGKIRAEGVRLMSPESCGTSPEYTDPILNDVDAFANTDILAGHLYQGFINIDKPGYERNRYEYICSLYPRLNGKTWWMTEHLFNDGEKEDDPEKWQFRTWEYCFSHLAKEIHMCMEGYCSAYVYWYLKRFYGMMGDNDERSPVREGEIAKNGYILSHYARYATNTTRIKAVADSPNVYVTAYINAAGNEIALVLLNMTDTTQKIEFPLAGIKQIHAVETNAYKNMEVIEANSLAKNGSAYVMLSGYSIASVKLTL</sequence>
<evidence type="ECO:0008006" key="7">
    <source>
        <dbReference type="Google" id="ProtNLM"/>
    </source>
</evidence>